<evidence type="ECO:0000256" key="11">
    <source>
        <dbReference type="PROSITE-ProRule" id="PRU00169"/>
    </source>
</evidence>
<dbReference type="GO" id="GO:0003700">
    <property type="term" value="F:DNA-binding transcription factor activity"/>
    <property type="evidence" value="ECO:0007669"/>
    <property type="project" value="InterPro"/>
</dbReference>
<dbReference type="Gene3D" id="3.40.50.2300">
    <property type="match status" value="1"/>
</dbReference>
<dbReference type="InterPro" id="IPR036388">
    <property type="entry name" value="WH-like_DNA-bd_sf"/>
</dbReference>
<dbReference type="GO" id="GO:0005737">
    <property type="term" value="C:cytoplasm"/>
    <property type="evidence" value="ECO:0007669"/>
    <property type="project" value="UniProtKB-SubCell"/>
</dbReference>
<keyword evidence="8 10" id="KW-0804">Transcription</keyword>
<dbReference type="Gene3D" id="1.10.10.10">
    <property type="entry name" value="Winged helix-like DNA-binding domain superfamily/Winged helix DNA-binding domain"/>
    <property type="match status" value="1"/>
</dbReference>
<evidence type="ECO:0000256" key="10">
    <source>
        <dbReference type="PIRNR" id="PIRNR006171"/>
    </source>
</evidence>
<evidence type="ECO:0000256" key="3">
    <source>
        <dbReference type="ARBA" id="ARBA00022553"/>
    </source>
</evidence>
<evidence type="ECO:0000256" key="6">
    <source>
        <dbReference type="ARBA" id="ARBA00023125"/>
    </source>
</evidence>
<dbReference type="GO" id="GO:0003677">
    <property type="term" value="F:DNA binding"/>
    <property type="evidence" value="ECO:0007669"/>
    <property type="project" value="UniProtKB-KW"/>
</dbReference>
<dbReference type="Pfam" id="PF04703">
    <property type="entry name" value="FaeA"/>
    <property type="match status" value="1"/>
</dbReference>
<reference evidence="13" key="1">
    <citation type="journal article" date="2021" name="PeerJ">
        <title>Extensive microbial diversity within the chicken gut microbiome revealed by metagenomics and culture.</title>
        <authorList>
            <person name="Gilroy R."/>
            <person name="Ravi A."/>
            <person name="Getino M."/>
            <person name="Pursley I."/>
            <person name="Horton D.L."/>
            <person name="Alikhan N.F."/>
            <person name="Baker D."/>
            <person name="Gharbi K."/>
            <person name="Hall N."/>
            <person name="Watson M."/>
            <person name="Adriaenssens E.M."/>
            <person name="Foster-Nyarko E."/>
            <person name="Jarju S."/>
            <person name="Secka A."/>
            <person name="Antonio M."/>
            <person name="Oren A."/>
            <person name="Chaudhuri R.R."/>
            <person name="La Ragione R."/>
            <person name="Hildebrand F."/>
            <person name="Pallen M.J."/>
        </authorList>
    </citation>
    <scope>NUCLEOTIDE SEQUENCE</scope>
    <source>
        <strain evidence="13">B5_2728</strain>
    </source>
</reference>
<dbReference type="InterPro" id="IPR011006">
    <property type="entry name" value="CheY-like_superfamily"/>
</dbReference>
<accession>A0A948WRF2</accession>
<dbReference type="PROSITE" id="PS50110">
    <property type="entry name" value="RESPONSE_REGULATORY"/>
    <property type="match status" value="1"/>
</dbReference>
<keyword evidence="2 10" id="KW-0963">Cytoplasm</keyword>
<dbReference type="PIRSF" id="PIRSF006171">
    <property type="entry name" value="RR_citrat_malat"/>
    <property type="match status" value="1"/>
</dbReference>
<sequence>MYHVVIVEDDPMVAMLNRRYTQKDERFVVDKEFNQGQQALDYLRYHPADLLLLDLYMPQMGGLELLRMLRTAGVCVDVILITAASDAASVEQAMRLGVVDYLVKPFAYQRFQQALDHFHRRRQAVQCPVISQESLDKLLHIQADVVNHSIPKGLQQKTLDYICQYLHTQSGGQTCEQIAHGVGLSAVTVRHYMAYLTQTGQVENQVDYSTGGRPSTLYRMAGSGH</sequence>
<dbReference type="GO" id="GO:0000156">
    <property type="term" value="F:phosphorelay response regulator activity"/>
    <property type="evidence" value="ECO:0007669"/>
    <property type="project" value="TreeGrafter"/>
</dbReference>
<evidence type="ECO:0000256" key="8">
    <source>
        <dbReference type="ARBA" id="ARBA00023163"/>
    </source>
</evidence>
<comment type="function">
    <text evidence="9">May play the central regulatory role in sporulation. It may be an element of the effector pathway responsible for the activation of sporulation genes in response to nutritional stress. Spo0A may act in concert with spo0H (a sigma factor) to control the expression of some genes that are critical to the sporulation process.</text>
</comment>
<dbReference type="SMART" id="SM00448">
    <property type="entry name" value="REC"/>
    <property type="match status" value="1"/>
</dbReference>
<dbReference type="InterPro" id="IPR001789">
    <property type="entry name" value="Sig_transdc_resp-reg_receiver"/>
</dbReference>
<feature type="domain" description="Response regulatory" evidence="12">
    <location>
        <begin position="3"/>
        <end position="119"/>
    </location>
</feature>
<evidence type="ECO:0000259" key="12">
    <source>
        <dbReference type="PROSITE" id="PS50110"/>
    </source>
</evidence>
<dbReference type="InterPro" id="IPR051271">
    <property type="entry name" value="2C-system_Tx_regulators"/>
</dbReference>
<dbReference type="InterPro" id="IPR006793">
    <property type="entry name" value="FaeA"/>
</dbReference>
<keyword evidence="7 10" id="KW-0010">Activator</keyword>
<organism evidence="13 14">
    <name type="scientific">Candidatus Allofournierella pullistercoris</name>
    <dbReference type="NCBI Taxonomy" id="2838597"/>
    <lineage>
        <taxon>Bacteria</taxon>
        <taxon>Bacillati</taxon>
        <taxon>Bacillota</taxon>
        <taxon>Clostridia</taxon>
        <taxon>Eubacteriales</taxon>
        <taxon>Oscillospiraceae</taxon>
        <taxon>Allofournierella</taxon>
    </lineage>
</organism>
<proteinExistence type="predicted"/>
<protein>
    <recommendedName>
        <fullName evidence="10">Transcriptional regulatory protein</fullName>
    </recommendedName>
</protein>
<evidence type="ECO:0000256" key="4">
    <source>
        <dbReference type="ARBA" id="ARBA00023012"/>
    </source>
</evidence>
<gene>
    <name evidence="13" type="ORF">H9882_04685</name>
</gene>
<keyword evidence="4 10" id="KW-0902">Two-component regulatory system</keyword>
<dbReference type="Proteomes" id="UP000713596">
    <property type="component" value="Unassembled WGS sequence"/>
</dbReference>
<dbReference type="SUPFAM" id="SSF46785">
    <property type="entry name" value="Winged helix' DNA-binding domain"/>
    <property type="match status" value="1"/>
</dbReference>
<dbReference type="InterPro" id="IPR036390">
    <property type="entry name" value="WH_DNA-bd_sf"/>
</dbReference>
<keyword evidence="6 10" id="KW-0238">DNA-binding</keyword>
<dbReference type="SUPFAM" id="SSF52172">
    <property type="entry name" value="CheY-like"/>
    <property type="match status" value="1"/>
</dbReference>
<dbReference type="EMBL" id="JAHLFP010000036">
    <property type="protein sequence ID" value="MBU3806170.1"/>
    <property type="molecule type" value="Genomic_DNA"/>
</dbReference>
<comment type="subcellular location">
    <subcellularLocation>
        <location evidence="1 10">Cytoplasm</location>
    </subcellularLocation>
</comment>
<evidence type="ECO:0000256" key="9">
    <source>
        <dbReference type="ARBA" id="ARBA00024867"/>
    </source>
</evidence>
<reference evidence="13" key="2">
    <citation type="submission" date="2021-04" db="EMBL/GenBank/DDBJ databases">
        <authorList>
            <person name="Gilroy R."/>
        </authorList>
    </citation>
    <scope>NUCLEOTIDE SEQUENCE</scope>
    <source>
        <strain evidence="13">B5_2728</strain>
    </source>
</reference>
<evidence type="ECO:0000313" key="13">
    <source>
        <dbReference type="EMBL" id="MBU3806170.1"/>
    </source>
</evidence>
<evidence type="ECO:0000256" key="1">
    <source>
        <dbReference type="ARBA" id="ARBA00004496"/>
    </source>
</evidence>
<dbReference type="PANTHER" id="PTHR45526:SF1">
    <property type="entry name" value="TRANSCRIPTIONAL REGULATORY PROTEIN DCUR-RELATED"/>
    <property type="match status" value="1"/>
</dbReference>
<dbReference type="Pfam" id="PF00072">
    <property type="entry name" value="Response_reg"/>
    <property type="match status" value="1"/>
</dbReference>
<comment type="caution">
    <text evidence="13">The sequence shown here is derived from an EMBL/GenBank/DDBJ whole genome shotgun (WGS) entry which is preliminary data.</text>
</comment>
<dbReference type="InterPro" id="IPR024187">
    <property type="entry name" value="Sig_transdc_resp-reg_cit/mal"/>
</dbReference>
<evidence type="ECO:0000256" key="2">
    <source>
        <dbReference type="ARBA" id="ARBA00022490"/>
    </source>
</evidence>
<evidence type="ECO:0000313" key="14">
    <source>
        <dbReference type="Proteomes" id="UP000713596"/>
    </source>
</evidence>
<evidence type="ECO:0000256" key="5">
    <source>
        <dbReference type="ARBA" id="ARBA00023015"/>
    </source>
</evidence>
<name>A0A948WRF2_9FIRM</name>
<keyword evidence="3 11" id="KW-0597">Phosphoprotein</keyword>
<keyword evidence="5 10" id="KW-0805">Transcription regulation</keyword>
<feature type="modified residue" description="4-aspartylphosphate" evidence="11">
    <location>
        <position position="54"/>
    </location>
</feature>
<dbReference type="PANTHER" id="PTHR45526">
    <property type="entry name" value="TRANSCRIPTIONAL REGULATORY PROTEIN DPIA"/>
    <property type="match status" value="1"/>
</dbReference>
<dbReference type="AlphaFoldDB" id="A0A948WRF2"/>
<evidence type="ECO:0000256" key="7">
    <source>
        <dbReference type="ARBA" id="ARBA00023159"/>
    </source>
</evidence>